<evidence type="ECO:0000259" key="9">
    <source>
        <dbReference type="Pfam" id="PF01915"/>
    </source>
</evidence>
<dbReference type="InterPro" id="IPR036962">
    <property type="entry name" value="Glyco_hydro_3_N_sf"/>
</dbReference>
<keyword evidence="4 6" id="KW-0378">Hydrolase</keyword>
<dbReference type="EMBL" id="FOLB01000001">
    <property type="protein sequence ID" value="SFB78511.1"/>
    <property type="molecule type" value="Genomic_DNA"/>
</dbReference>
<accession>A0A1I1DUG4</accession>
<dbReference type="InterPro" id="IPR002772">
    <property type="entry name" value="Glyco_hydro_3_C"/>
</dbReference>
<dbReference type="InterPro" id="IPR001764">
    <property type="entry name" value="Glyco_hydro_3_N"/>
</dbReference>
<comment type="similarity">
    <text evidence="2 6">Belongs to the glycosyl hydrolase 3 family.</text>
</comment>
<dbReference type="OrthoDB" id="9805821at2"/>
<dbReference type="GO" id="GO:0005975">
    <property type="term" value="P:carbohydrate metabolic process"/>
    <property type="evidence" value="ECO:0007669"/>
    <property type="project" value="InterPro"/>
</dbReference>
<evidence type="ECO:0000256" key="6">
    <source>
        <dbReference type="RuleBase" id="RU361161"/>
    </source>
</evidence>
<organism evidence="10 11">
    <name type="scientific">Nocardioides terrae</name>
    <dbReference type="NCBI Taxonomy" id="574651"/>
    <lineage>
        <taxon>Bacteria</taxon>
        <taxon>Bacillati</taxon>
        <taxon>Actinomycetota</taxon>
        <taxon>Actinomycetes</taxon>
        <taxon>Propionibacteriales</taxon>
        <taxon>Nocardioidaceae</taxon>
        <taxon>Nocardioides</taxon>
    </lineage>
</organism>
<dbReference type="EC" id="3.2.1.52" evidence="3"/>
<gene>
    <name evidence="10" type="ORF">SAMN04487968_101502</name>
</gene>
<evidence type="ECO:0000256" key="4">
    <source>
        <dbReference type="ARBA" id="ARBA00022801"/>
    </source>
</evidence>
<dbReference type="PANTHER" id="PTHR30480">
    <property type="entry name" value="BETA-HEXOSAMINIDASE-RELATED"/>
    <property type="match status" value="1"/>
</dbReference>
<dbReference type="Pfam" id="PF00933">
    <property type="entry name" value="Glyco_hydro_3"/>
    <property type="match status" value="1"/>
</dbReference>
<protein>
    <recommendedName>
        <fullName evidence="3">beta-N-acetylhexosaminidase</fullName>
        <ecNumber evidence="3">3.2.1.52</ecNumber>
    </recommendedName>
</protein>
<reference evidence="10 11" key="1">
    <citation type="submission" date="2016-10" db="EMBL/GenBank/DDBJ databases">
        <authorList>
            <person name="de Groot N.N."/>
        </authorList>
    </citation>
    <scope>NUCLEOTIDE SEQUENCE [LARGE SCALE GENOMIC DNA]</scope>
    <source>
        <strain evidence="10 11">CGMCC 1.7056</strain>
    </source>
</reference>
<dbReference type="PANTHER" id="PTHR30480:SF13">
    <property type="entry name" value="BETA-HEXOSAMINIDASE"/>
    <property type="match status" value="1"/>
</dbReference>
<feature type="chain" id="PRO_5038530141" description="beta-N-acetylhexosaminidase" evidence="7">
    <location>
        <begin position="39"/>
        <end position="627"/>
    </location>
</feature>
<dbReference type="STRING" id="574651.SAMN04487968_101502"/>
<dbReference type="AlphaFoldDB" id="A0A1I1DUG4"/>
<dbReference type="InterPro" id="IPR036881">
    <property type="entry name" value="Glyco_hydro_3_C_sf"/>
</dbReference>
<dbReference type="RefSeq" id="WP_091119723.1">
    <property type="nucleotide sequence ID" value="NZ_FOLB01000001.1"/>
</dbReference>
<feature type="domain" description="Glycoside hydrolase family 3 C-terminal" evidence="9">
    <location>
        <begin position="450"/>
        <end position="627"/>
    </location>
</feature>
<dbReference type="Gene3D" id="3.20.20.300">
    <property type="entry name" value="Glycoside hydrolase, family 3, N-terminal domain"/>
    <property type="match status" value="1"/>
</dbReference>
<dbReference type="SUPFAM" id="SSF52279">
    <property type="entry name" value="Beta-D-glucan exohydrolase, C-terminal domain"/>
    <property type="match status" value="1"/>
</dbReference>
<keyword evidence="11" id="KW-1185">Reference proteome</keyword>
<feature type="signal peptide" evidence="7">
    <location>
        <begin position="1"/>
        <end position="38"/>
    </location>
</feature>
<dbReference type="GO" id="GO:0004563">
    <property type="term" value="F:beta-N-acetylhexosaminidase activity"/>
    <property type="evidence" value="ECO:0007669"/>
    <property type="project" value="UniProtKB-EC"/>
</dbReference>
<dbReference type="SUPFAM" id="SSF51445">
    <property type="entry name" value="(Trans)glycosidases"/>
    <property type="match status" value="1"/>
</dbReference>
<evidence type="ECO:0000259" key="8">
    <source>
        <dbReference type="Pfam" id="PF00933"/>
    </source>
</evidence>
<evidence type="ECO:0000313" key="11">
    <source>
        <dbReference type="Proteomes" id="UP000198832"/>
    </source>
</evidence>
<proteinExistence type="inferred from homology"/>
<name>A0A1I1DUG4_9ACTN</name>
<evidence type="ECO:0000313" key="10">
    <source>
        <dbReference type="EMBL" id="SFB78511.1"/>
    </source>
</evidence>
<dbReference type="InterPro" id="IPR050226">
    <property type="entry name" value="NagZ_Beta-hexosaminidase"/>
</dbReference>
<evidence type="ECO:0000256" key="7">
    <source>
        <dbReference type="SAM" id="SignalP"/>
    </source>
</evidence>
<feature type="domain" description="Glycoside hydrolase family 3 N-terminal" evidence="8">
    <location>
        <begin position="61"/>
        <end position="409"/>
    </location>
</feature>
<keyword evidence="7" id="KW-0732">Signal</keyword>
<dbReference type="PROSITE" id="PS00775">
    <property type="entry name" value="GLYCOSYL_HYDROL_F3"/>
    <property type="match status" value="1"/>
</dbReference>
<dbReference type="Proteomes" id="UP000198832">
    <property type="component" value="Unassembled WGS sequence"/>
</dbReference>
<evidence type="ECO:0000256" key="2">
    <source>
        <dbReference type="ARBA" id="ARBA00005336"/>
    </source>
</evidence>
<sequence>MRARSAITARSTRTQLRLLVLLLAVALAAAFGPPAAGAGGPGHSGDAPYRGRVVSLMRHMTLAEKVGQLFVIEVAGRDATTVSDAARTTNQRLYGVDTPAQAIAKYQPGGVIYYTTRSACSGCPSDDNIGDPAQVARLSNGLQGAALAQRARIPLQISVDQEGGALVARFGPPTTQMPGAMALGADGSARDARTSGDVIGTELKAVGVTQDYGVDSDVNINPNNPVIGIRSPGGDPALVSRIVTGEIKGFHDAGESAVAKHFPGHGDTGVDSHFGLPVVTHDLATFEATDLPPFKAAIAAGVDTIMTAHVVFPAVDPSGAPATMSHQILTGVLRDELGFDGLIVTDALDMGGATATYPPDVAPVQAILAGADQLLIPPQMDTAYAAVLAAVEDGTISRRRLDDSVYRILLHKFQHRIFQHPYVDPAAATTVVGAPSHLRSAQAITDRTTTLVKNDAALLPLAPGPRQVLVAGWGVGTTQAIAAAMTARGATTQVRESGTTPSATAIAGAVAAAQASDLVVVSTNNAYAVDTTTGQPTAAAAAQTRLVQALLATGKPVVVAAMRNPYDVASFPAAPTVIDTYGYTADQIESLVRVLFGEVDPSGRLPVSIPRADGSGELFPLGHGLRY</sequence>
<dbReference type="InterPro" id="IPR017853">
    <property type="entry name" value="GH"/>
</dbReference>
<evidence type="ECO:0000256" key="1">
    <source>
        <dbReference type="ARBA" id="ARBA00001231"/>
    </source>
</evidence>
<evidence type="ECO:0000256" key="5">
    <source>
        <dbReference type="ARBA" id="ARBA00023295"/>
    </source>
</evidence>
<dbReference type="Gene3D" id="3.40.50.1700">
    <property type="entry name" value="Glycoside hydrolase family 3 C-terminal domain"/>
    <property type="match status" value="1"/>
</dbReference>
<dbReference type="Pfam" id="PF01915">
    <property type="entry name" value="Glyco_hydro_3_C"/>
    <property type="match status" value="1"/>
</dbReference>
<evidence type="ECO:0000256" key="3">
    <source>
        <dbReference type="ARBA" id="ARBA00012663"/>
    </source>
</evidence>
<comment type="catalytic activity">
    <reaction evidence="1">
        <text>Hydrolysis of terminal non-reducing N-acetyl-D-hexosamine residues in N-acetyl-beta-D-hexosaminides.</text>
        <dbReference type="EC" id="3.2.1.52"/>
    </reaction>
</comment>
<dbReference type="InterPro" id="IPR019800">
    <property type="entry name" value="Glyco_hydro_3_AS"/>
</dbReference>
<dbReference type="GO" id="GO:0009254">
    <property type="term" value="P:peptidoglycan turnover"/>
    <property type="evidence" value="ECO:0007669"/>
    <property type="project" value="TreeGrafter"/>
</dbReference>
<keyword evidence="5 6" id="KW-0326">Glycosidase</keyword>